<dbReference type="InterPro" id="IPR035901">
    <property type="entry name" value="GIY-YIG_endonuc_sf"/>
</dbReference>
<feature type="domain" description="GIY-YIG" evidence="1">
    <location>
        <begin position="19"/>
        <end position="115"/>
    </location>
</feature>
<accession>A0A956SGD3</accession>
<comment type="caution">
    <text evidence="2">The sequence shown here is derived from an EMBL/GenBank/DDBJ whole genome shotgun (WGS) entry which is preliminary data.</text>
</comment>
<evidence type="ECO:0000313" key="2">
    <source>
        <dbReference type="EMBL" id="MCA9757268.1"/>
    </source>
</evidence>
<dbReference type="Gene3D" id="3.40.1440.10">
    <property type="entry name" value="GIY-YIG endonuclease"/>
    <property type="match status" value="1"/>
</dbReference>
<dbReference type="CDD" id="cd10451">
    <property type="entry name" value="GIY-YIG_LuxR_like"/>
    <property type="match status" value="1"/>
</dbReference>
<dbReference type="SUPFAM" id="SSF82771">
    <property type="entry name" value="GIY-YIG endonuclease"/>
    <property type="match status" value="1"/>
</dbReference>
<protein>
    <submittedName>
        <fullName evidence="2">GIY-YIG nuclease family protein</fullName>
    </submittedName>
</protein>
<dbReference type="InterPro" id="IPR000305">
    <property type="entry name" value="GIY-YIG_endonuc"/>
</dbReference>
<sequence>MTDRRKELLREYKETARPMGVYVIRNVENGKCFVASSINIPARLQRHQFELQNGSEAVKSLQAEWREFGKDAFTFETLDLLEPLDTPGYDPRSDLAELERMWIEKLEPFGDRGYNASPNSN</sequence>
<name>A0A956SGD3_UNCEI</name>
<dbReference type="Proteomes" id="UP000739538">
    <property type="component" value="Unassembled WGS sequence"/>
</dbReference>
<reference evidence="2" key="2">
    <citation type="journal article" date="2021" name="Microbiome">
        <title>Successional dynamics and alternative stable states in a saline activated sludge microbial community over 9 years.</title>
        <authorList>
            <person name="Wang Y."/>
            <person name="Ye J."/>
            <person name="Ju F."/>
            <person name="Liu L."/>
            <person name="Boyd J.A."/>
            <person name="Deng Y."/>
            <person name="Parks D.H."/>
            <person name="Jiang X."/>
            <person name="Yin X."/>
            <person name="Woodcroft B.J."/>
            <person name="Tyson G.W."/>
            <person name="Hugenholtz P."/>
            <person name="Polz M.F."/>
            <person name="Zhang T."/>
        </authorList>
    </citation>
    <scope>NUCLEOTIDE SEQUENCE</scope>
    <source>
        <strain evidence="2">HKST-UBA02</strain>
    </source>
</reference>
<organism evidence="2 3">
    <name type="scientific">Eiseniibacteriota bacterium</name>
    <dbReference type="NCBI Taxonomy" id="2212470"/>
    <lineage>
        <taxon>Bacteria</taxon>
        <taxon>Candidatus Eiseniibacteriota</taxon>
    </lineage>
</organism>
<evidence type="ECO:0000259" key="1">
    <source>
        <dbReference type="Pfam" id="PF01541"/>
    </source>
</evidence>
<gene>
    <name evidence="2" type="ORF">KDA27_15790</name>
</gene>
<evidence type="ECO:0000313" key="3">
    <source>
        <dbReference type="Proteomes" id="UP000739538"/>
    </source>
</evidence>
<proteinExistence type="predicted"/>
<dbReference type="AlphaFoldDB" id="A0A956SGD3"/>
<dbReference type="Pfam" id="PF01541">
    <property type="entry name" value="GIY-YIG"/>
    <property type="match status" value="1"/>
</dbReference>
<reference evidence="2" key="1">
    <citation type="submission" date="2020-04" db="EMBL/GenBank/DDBJ databases">
        <authorList>
            <person name="Zhang T."/>
        </authorList>
    </citation>
    <scope>NUCLEOTIDE SEQUENCE</scope>
    <source>
        <strain evidence="2">HKST-UBA02</strain>
    </source>
</reference>
<dbReference type="EMBL" id="JAGQHS010000090">
    <property type="protein sequence ID" value="MCA9757268.1"/>
    <property type="molecule type" value="Genomic_DNA"/>
</dbReference>